<feature type="compositionally biased region" description="Polar residues" evidence="1">
    <location>
        <begin position="182"/>
        <end position="191"/>
    </location>
</feature>
<feature type="transmembrane region" description="Helical" evidence="2">
    <location>
        <begin position="579"/>
        <end position="599"/>
    </location>
</feature>
<feature type="compositionally biased region" description="Polar residues" evidence="1">
    <location>
        <begin position="1"/>
        <end position="16"/>
    </location>
</feature>
<evidence type="ECO:0000256" key="2">
    <source>
        <dbReference type="SAM" id="Phobius"/>
    </source>
</evidence>
<feature type="region of interest" description="Disordered" evidence="1">
    <location>
        <begin position="1"/>
        <end position="213"/>
    </location>
</feature>
<sequence>MEASESSQVDPKTTQPPEVDETKMTSPAQAEDTAESPKGDRPQDTGGRAVRHGTAPAPSASSRSGGAVADSAKDTVVFPKISPGPATGPHPAGPHPTGPKPGGAEPTTSAEPAEPAGLDPAAFEPTAPDLQPPDLHPPDLHPPGLQPPGPHPPGLDRAERGSAASGATAPETTAPDLEVPSETFTPVTDTPQRAPEPSSRPAQSAKTQAGRPRLVDRLLRSAPRWVPPVLTVEGLVMYILALRASPGPLAGVSQSDIDGLGLISALPVTAFAAVIVLIAAFFVTLAANIDRKGLLLFQLASVVFALHGASALVHDEPRFHTAWTHAGFVEYIARTGDALPGLDARFAWPGFFALFAFITRAAGVTDLAPILQWTPLLSNLLYLLPFVMILRLLVATTRARWFAAMLFVLTQWIGQDYFSPQGFTFFLYLAFVAVLLRWFGRASDESAGPPGKGRVRAALAWLNRLTPGEIPQSSPSLGDKVIMLSVLVGLFAATTASHQITPFMMLGALVGLLVVRRTTLSYALPLLLGLIVLAWISYQAMPFWAGNLDRIFGGLGRIFENLQDNTGDRLVGRDARNTLVLQVRLGILGVILMLAAAGLLRRIRRGVTDRAAVVMLCIPVLALALQSYGGEIGLRIYLFALPGVCILAAYAFFPNLPAGTPDSGGETVPLRKRYTRPLLNPELTRRLSLVLAVCTALVLSMAFLVARYGNEKFERVTTDEVAAMRYVYAHNTPSARLLYLVPEVGREVTPTIPWRERDIETVEYLEVLATSDPNNIEPVITRLRQEGPQTYLVFTNGQAAFLELSHGYAPDWGKRYRAALDKSRQLKRVFANGDAAVYTLSSYPRGAQPEPPAVFDFGDSPSTPWTPLGLLALGTTAASLFLHEVLRMRARKRPGKGRAWALRVGLVSFAIAVAVILERFISLGFDGH</sequence>
<keyword evidence="4" id="KW-1185">Reference proteome</keyword>
<reference evidence="3 4" key="1">
    <citation type="submission" date="2016-10" db="EMBL/GenBank/DDBJ databases">
        <authorList>
            <person name="de Groot N.N."/>
        </authorList>
    </citation>
    <scope>NUCLEOTIDE SEQUENCE [LARGE SCALE GENOMIC DNA]</scope>
    <source>
        <strain evidence="3 4">CPCC 201354</strain>
    </source>
</reference>
<keyword evidence="2" id="KW-1133">Transmembrane helix</keyword>
<dbReference type="AlphaFoldDB" id="A0A1G8C1W8"/>
<proteinExistence type="predicted"/>
<feature type="compositionally biased region" description="Low complexity" evidence="1">
    <location>
        <begin position="55"/>
        <end position="70"/>
    </location>
</feature>
<organism evidence="3 4">
    <name type="scientific">Sinosporangium album</name>
    <dbReference type="NCBI Taxonomy" id="504805"/>
    <lineage>
        <taxon>Bacteria</taxon>
        <taxon>Bacillati</taxon>
        <taxon>Actinomycetota</taxon>
        <taxon>Actinomycetes</taxon>
        <taxon>Streptosporangiales</taxon>
        <taxon>Streptosporangiaceae</taxon>
        <taxon>Sinosporangium</taxon>
    </lineage>
</organism>
<feature type="transmembrane region" description="Helical" evidence="2">
    <location>
        <begin position="422"/>
        <end position="440"/>
    </location>
</feature>
<accession>A0A1G8C1W8</accession>
<dbReference type="Proteomes" id="UP000198923">
    <property type="component" value="Unassembled WGS sequence"/>
</dbReference>
<name>A0A1G8C1W8_9ACTN</name>
<feature type="transmembrane region" description="Helical" evidence="2">
    <location>
        <begin position="376"/>
        <end position="393"/>
    </location>
</feature>
<dbReference type="EMBL" id="FNCN01000015">
    <property type="protein sequence ID" value="SDH39481.1"/>
    <property type="molecule type" value="Genomic_DNA"/>
</dbReference>
<feature type="transmembrane region" description="Helical" evidence="2">
    <location>
        <begin position="634"/>
        <end position="653"/>
    </location>
</feature>
<evidence type="ECO:0000313" key="3">
    <source>
        <dbReference type="EMBL" id="SDH39481.1"/>
    </source>
</evidence>
<feature type="compositionally biased region" description="Pro residues" evidence="1">
    <location>
        <begin position="86"/>
        <end position="99"/>
    </location>
</feature>
<keyword evidence="2" id="KW-0812">Transmembrane</keyword>
<feature type="transmembrane region" description="Helical" evidence="2">
    <location>
        <begin position="294"/>
        <end position="313"/>
    </location>
</feature>
<evidence type="ECO:0000313" key="4">
    <source>
        <dbReference type="Proteomes" id="UP000198923"/>
    </source>
</evidence>
<evidence type="ECO:0000256" key="1">
    <source>
        <dbReference type="SAM" id="MobiDB-lite"/>
    </source>
</evidence>
<keyword evidence="2" id="KW-0472">Membrane</keyword>
<feature type="compositionally biased region" description="Pro residues" evidence="1">
    <location>
        <begin position="130"/>
        <end position="153"/>
    </location>
</feature>
<gene>
    <name evidence="3" type="ORF">SAMN05421505_11532</name>
</gene>
<feature type="transmembrane region" description="Helical" evidence="2">
    <location>
        <begin position="262"/>
        <end position="287"/>
    </location>
</feature>
<feature type="transmembrane region" description="Helical" evidence="2">
    <location>
        <begin position="904"/>
        <end position="925"/>
    </location>
</feature>
<feature type="transmembrane region" description="Helical" evidence="2">
    <location>
        <begin position="522"/>
        <end position="541"/>
    </location>
</feature>
<feature type="transmembrane region" description="Helical" evidence="2">
    <location>
        <begin position="482"/>
        <end position="515"/>
    </location>
</feature>
<feature type="transmembrane region" description="Helical" evidence="2">
    <location>
        <begin position="687"/>
        <end position="706"/>
    </location>
</feature>
<protein>
    <submittedName>
        <fullName evidence="3">Uncharacterized protein</fullName>
    </submittedName>
</protein>
<dbReference type="STRING" id="504805.SAMN05421505_11532"/>